<dbReference type="AlphaFoldDB" id="F8LBV0"/>
<dbReference type="SMART" id="SM00983">
    <property type="entry name" value="TPK_B1_binding"/>
    <property type="match status" value="1"/>
</dbReference>
<evidence type="ECO:0000256" key="5">
    <source>
        <dbReference type="NCBIfam" id="TIGR01378"/>
    </source>
</evidence>
<evidence type="ECO:0000256" key="2">
    <source>
        <dbReference type="ARBA" id="ARBA00022741"/>
    </source>
</evidence>
<organism evidence="7">
    <name type="scientific">Waddlia chondrophila 2032/99</name>
    <dbReference type="NCBI Taxonomy" id="765953"/>
    <lineage>
        <taxon>Bacteria</taxon>
        <taxon>Pseudomonadati</taxon>
        <taxon>Chlamydiota</taxon>
        <taxon>Chlamydiia</taxon>
        <taxon>Parachlamydiales</taxon>
        <taxon>Waddliaceae</taxon>
        <taxon>Waddlia</taxon>
    </lineage>
</organism>
<dbReference type="SUPFAM" id="SSF63862">
    <property type="entry name" value="Thiamin pyrophosphokinase, substrate-binding domain"/>
    <property type="match status" value="1"/>
</dbReference>
<keyword evidence="1 7" id="KW-0808">Transferase</keyword>
<evidence type="ECO:0000313" key="7">
    <source>
        <dbReference type="EMBL" id="CCB90964.1"/>
    </source>
</evidence>
<accession>F8LBV0</accession>
<dbReference type="GO" id="GO:0030975">
    <property type="term" value="F:thiamine binding"/>
    <property type="evidence" value="ECO:0007669"/>
    <property type="project" value="InterPro"/>
</dbReference>
<keyword evidence="4" id="KW-0067">ATP-binding</keyword>
<dbReference type="SUPFAM" id="SSF63999">
    <property type="entry name" value="Thiamin pyrophosphokinase, catalytic domain"/>
    <property type="match status" value="1"/>
</dbReference>
<dbReference type="PANTHER" id="PTHR41299">
    <property type="entry name" value="THIAMINE PYROPHOSPHOKINASE"/>
    <property type="match status" value="1"/>
</dbReference>
<dbReference type="CDD" id="cd07995">
    <property type="entry name" value="TPK"/>
    <property type="match status" value="1"/>
</dbReference>
<evidence type="ECO:0000256" key="4">
    <source>
        <dbReference type="ARBA" id="ARBA00022840"/>
    </source>
</evidence>
<dbReference type="EMBL" id="FR872643">
    <property type="protein sequence ID" value="CCB90964.1"/>
    <property type="molecule type" value="Genomic_DNA"/>
</dbReference>
<dbReference type="GO" id="GO:0004788">
    <property type="term" value="F:thiamine diphosphokinase activity"/>
    <property type="evidence" value="ECO:0007669"/>
    <property type="project" value="UniProtKB-UniRule"/>
</dbReference>
<dbReference type="InterPro" id="IPR007371">
    <property type="entry name" value="TPK_catalytic"/>
</dbReference>
<dbReference type="GO" id="GO:0005524">
    <property type="term" value="F:ATP binding"/>
    <property type="evidence" value="ECO:0007669"/>
    <property type="project" value="UniProtKB-KW"/>
</dbReference>
<gene>
    <name evidence="7" type="primary">thiN</name>
    <name evidence="7" type="ORF">WCH_AH04600</name>
</gene>
<dbReference type="GO" id="GO:0006772">
    <property type="term" value="P:thiamine metabolic process"/>
    <property type="evidence" value="ECO:0007669"/>
    <property type="project" value="UniProtKB-UniRule"/>
</dbReference>
<feature type="domain" description="Thiamin pyrophosphokinase thiamin-binding" evidence="6">
    <location>
        <begin position="176"/>
        <end position="240"/>
    </location>
</feature>
<dbReference type="EC" id="2.7.6.2" evidence="5"/>
<dbReference type="Pfam" id="PF04263">
    <property type="entry name" value="TPK_catalytic"/>
    <property type="match status" value="1"/>
</dbReference>
<evidence type="ECO:0000259" key="6">
    <source>
        <dbReference type="SMART" id="SM00983"/>
    </source>
</evidence>
<dbReference type="GO" id="GO:0009229">
    <property type="term" value="P:thiamine diphosphate biosynthetic process"/>
    <property type="evidence" value="ECO:0007669"/>
    <property type="project" value="InterPro"/>
</dbReference>
<dbReference type="Gene3D" id="3.40.50.10240">
    <property type="entry name" value="Thiamin pyrophosphokinase, catalytic domain"/>
    <property type="match status" value="1"/>
</dbReference>
<proteinExistence type="predicted"/>
<evidence type="ECO:0000256" key="1">
    <source>
        <dbReference type="ARBA" id="ARBA00022679"/>
    </source>
</evidence>
<dbReference type="InterPro" id="IPR036371">
    <property type="entry name" value="TPK_B1-bd_sf"/>
</dbReference>
<dbReference type="GO" id="GO:0016301">
    <property type="term" value="F:kinase activity"/>
    <property type="evidence" value="ECO:0007669"/>
    <property type="project" value="UniProtKB-KW"/>
</dbReference>
<dbReference type="PANTHER" id="PTHR41299:SF1">
    <property type="entry name" value="THIAMINE PYROPHOSPHOKINASE"/>
    <property type="match status" value="1"/>
</dbReference>
<name>F8LBV0_9BACT</name>
<protein>
    <recommendedName>
        <fullName evidence="5">Thiamine diphosphokinase</fullName>
        <ecNumber evidence="5">2.7.6.2</ecNumber>
    </recommendedName>
</protein>
<keyword evidence="2" id="KW-0547">Nucleotide-binding</keyword>
<dbReference type="NCBIfam" id="TIGR01378">
    <property type="entry name" value="thi_PPkinase"/>
    <property type="match status" value="1"/>
</dbReference>
<dbReference type="InterPro" id="IPR007373">
    <property type="entry name" value="Thiamin_PyroPKinase_B1-bd"/>
</dbReference>
<reference evidence="7" key="1">
    <citation type="submission" date="2011-05" db="EMBL/GenBank/DDBJ databases">
        <title>Unity in variety -- the pan-genome of the Chlamydiae.</title>
        <authorList>
            <person name="Collingro A."/>
            <person name="Tischler P."/>
            <person name="Weinmaier T."/>
            <person name="Penz T."/>
            <person name="Heinz E."/>
            <person name="Brunham R.C."/>
            <person name="Read T.D."/>
            <person name="Bavoil P.M."/>
            <person name="Sachse K."/>
            <person name="Kahane S."/>
            <person name="Friedman M.G."/>
            <person name="Rattei T."/>
            <person name="Myers G.S.A."/>
            <person name="Horn M."/>
        </authorList>
    </citation>
    <scope>NUCLEOTIDE SEQUENCE</scope>
    <source>
        <strain evidence="7">2032/99</strain>
    </source>
</reference>
<keyword evidence="3 7" id="KW-0418">Kinase</keyword>
<dbReference type="InterPro" id="IPR006282">
    <property type="entry name" value="Thi_PPkinase"/>
</dbReference>
<evidence type="ECO:0000256" key="3">
    <source>
        <dbReference type="ARBA" id="ARBA00022777"/>
    </source>
</evidence>
<sequence length="245" mass="26625">MAELVDALDSGSSRGNSVDVRVILAAIYLGKIQEPMTPRFTAPVALVANGPIGSGEVLKNQLARFKTIIAVDGGLHTCHKLGVRPNFIIGDMDSAGSELLASYPEIPKKTFSPEKDQTDLELAILEIKKQKINRATLFCALKMRTDHSLYNLHLLSRYKEILTIETDYETLFFVEGNCSIPCTPGQTVSLLPLGIPAKGVVSKGLKWELENATLNGTFASISNICLGDAFSLSIKEGELLCFLIK</sequence>
<dbReference type="Pfam" id="PF04265">
    <property type="entry name" value="TPK_B1_binding"/>
    <property type="match status" value="1"/>
</dbReference>
<dbReference type="InterPro" id="IPR036759">
    <property type="entry name" value="TPK_catalytic_sf"/>
</dbReference>
<dbReference type="InterPro" id="IPR053149">
    <property type="entry name" value="TPK"/>
</dbReference>